<dbReference type="Proteomes" id="UP000579945">
    <property type="component" value="Unassembled WGS sequence"/>
</dbReference>
<evidence type="ECO:0000313" key="3">
    <source>
        <dbReference type="Proteomes" id="UP000579945"/>
    </source>
</evidence>
<name>A0A7W5VBU3_9ACTN</name>
<sequence length="58" mass="6402">MTGWAQLRFGDGDQAPAARIPRNAVGGRISTDQLCERLDRSRGIRYGRSWGANVTLRA</sequence>
<feature type="region of interest" description="Disordered" evidence="1">
    <location>
        <begin position="1"/>
        <end position="23"/>
    </location>
</feature>
<protein>
    <submittedName>
        <fullName evidence="2">Uncharacterized protein</fullName>
    </submittedName>
</protein>
<keyword evidence="3" id="KW-1185">Reference proteome</keyword>
<organism evidence="2 3">
    <name type="scientific">Nonomuraea dietziae</name>
    <dbReference type="NCBI Taxonomy" id="65515"/>
    <lineage>
        <taxon>Bacteria</taxon>
        <taxon>Bacillati</taxon>
        <taxon>Actinomycetota</taxon>
        <taxon>Actinomycetes</taxon>
        <taxon>Streptosporangiales</taxon>
        <taxon>Streptosporangiaceae</taxon>
        <taxon>Nonomuraea</taxon>
    </lineage>
</organism>
<reference evidence="2 3" key="1">
    <citation type="submission" date="2020-08" db="EMBL/GenBank/DDBJ databases">
        <title>Sequencing the genomes of 1000 actinobacteria strains.</title>
        <authorList>
            <person name="Klenk H.-P."/>
        </authorList>
    </citation>
    <scope>NUCLEOTIDE SEQUENCE [LARGE SCALE GENOMIC DNA]</scope>
    <source>
        <strain evidence="2 3">DSM 44320</strain>
    </source>
</reference>
<dbReference type="EMBL" id="JACIBV010000001">
    <property type="protein sequence ID" value="MBB3730730.1"/>
    <property type="molecule type" value="Genomic_DNA"/>
</dbReference>
<dbReference type="AlphaFoldDB" id="A0A7W5VBU3"/>
<proteinExistence type="predicted"/>
<gene>
    <name evidence="2" type="ORF">FHR33_006590</name>
</gene>
<evidence type="ECO:0000256" key="1">
    <source>
        <dbReference type="SAM" id="MobiDB-lite"/>
    </source>
</evidence>
<evidence type="ECO:0000313" key="2">
    <source>
        <dbReference type="EMBL" id="MBB3730730.1"/>
    </source>
</evidence>
<accession>A0A7W5VBU3</accession>
<comment type="caution">
    <text evidence="2">The sequence shown here is derived from an EMBL/GenBank/DDBJ whole genome shotgun (WGS) entry which is preliminary data.</text>
</comment>